<feature type="chain" id="PRO_5047155418" evidence="1">
    <location>
        <begin position="23"/>
        <end position="283"/>
    </location>
</feature>
<sequence>MRTTTLLTAGGLLLAAPACTLAQTIDPGVGNTETPFIRNIRPDRPGQTVTTSMLRPGQVQVDLGTQGQLKPAIGAPRSFSQGLLRVGFFGLMELRVQQHYLPQGPTPLPATEGGSAVVSRPGGFAPLTVGAKMLASSNQDTRSQVSVLAELTLPGTGDASFADKVYEPAARLLVSQQLGERFGLEANLGFRQRGFRAADTSRGQYLGTVALNGPLGENFGFFAETYTTWQKTASWKPGLTGGLYWRPAPNLRLDVTAGGGPGTSTYAPAGPYVGGGLSVRLPH</sequence>
<dbReference type="InterPro" id="IPR025737">
    <property type="entry name" value="FApF"/>
</dbReference>
<keyword evidence="3" id="KW-1185">Reference proteome</keyword>
<organism evidence="2 3">
    <name type="scientific">Hymenobacter canadensis</name>
    <dbReference type="NCBI Taxonomy" id="2999067"/>
    <lineage>
        <taxon>Bacteria</taxon>
        <taxon>Pseudomonadati</taxon>
        <taxon>Bacteroidota</taxon>
        <taxon>Cytophagia</taxon>
        <taxon>Cytophagales</taxon>
        <taxon>Hymenobacteraceae</taxon>
        <taxon>Hymenobacter</taxon>
    </lineage>
</organism>
<evidence type="ECO:0000256" key="1">
    <source>
        <dbReference type="SAM" id="SignalP"/>
    </source>
</evidence>
<dbReference type="RefSeq" id="WP_269560637.1">
    <property type="nucleotide sequence ID" value="NZ_CP114767.1"/>
</dbReference>
<reference evidence="2 3" key="1">
    <citation type="submission" date="2022-12" db="EMBL/GenBank/DDBJ databases">
        <title>Hymenobacter canadensis sp. nov. isolated from lake water of the Cambridge Bay, Canada.</title>
        <authorList>
            <person name="Kim W.H."/>
            <person name="Lee Y.M."/>
        </authorList>
    </citation>
    <scope>NUCLEOTIDE SEQUENCE [LARGE SCALE GENOMIC DNA]</scope>
    <source>
        <strain evidence="2 3">PAMC 29467</strain>
    </source>
</reference>
<evidence type="ECO:0000313" key="2">
    <source>
        <dbReference type="EMBL" id="WBA42584.1"/>
    </source>
</evidence>
<dbReference type="Pfam" id="PF13557">
    <property type="entry name" value="Phenol_MetA_deg"/>
    <property type="match status" value="1"/>
</dbReference>
<gene>
    <name evidence="2" type="ORF">O3303_03265</name>
</gene>
<evidence type="ECO:0000313" key="3">
    <source>
        <dbReference type="Proteomes" id="UP001211005"/>
    </source>
</evidence>
<protein>
    <submittedName>
        <fullName evidence="2">Transporter</fullName>
    </submittedName>
</protein>
<accession>A0ABY7LRW0</accession>
<name>A0ABY7LRW0_9BACT</name>
<feature type="signal peptide" evidence="1">
    <location>
        <begin position="1"/>
        <end position="22"/>
    </location>
</feature>
<keyword evidence="1" id="KW-0732">Signal</keyword>
<dbReference type="Proteomes" id="UP001211005">
    <property type="component" value="Chromosome"/>
</dbReference>
<dbReference type="EMBL" id="CP114767">
    <property type="protein sequence ID" value="WBA42584.1"/>
    <property type="molecule type" value="Genomic_DNA"/>
</dbReference>
<proteinExistence type="predicted"/>